<reference evidence="1" key="2">
    <citation type="journal article" date="2015" name="Data Brief">
        <title>Shoot transcriptome of the giant reed, Arundo donax.</title>
        <authorList>
            <person name="Barrero R.A."/>
            <person name="Guerrero F.D."/>
            <person name="Moolhuijzen P."/>
            <person name="Goolsby J.A."/>
            <person name="Tidwell J."/>
            <person name="Bellgard S.E."/>
            <person name="Bellgard M.I."/>
        </authorList>
    </citation>
    <scope>NUCLEOTIDE SEQUENCE</scope>
    <source>
        <tissue evidence="1">Shoot tissue taken approximately 20 cm above the soil surface</tissue>
    </source>
</reference>
<dbReference type="EMBL" id="GBRH01186855">
    <property type="protein sequence ID" value="JAE11041.1"/>
    <property type="molecule type" value="Transcribed_RNA"/>
</dbReference>
<organism evidence="1">
    <name type="scientific">Arundo donax</name>
    <name type="common">Giant reed</name>
    <name type="synonym">Donax arundinaceus</name>
    <dbReference type="NCBI Taxonomy" id="35708"/>
    <lineage>
        <taxon>Eukaryota</taxon>
        <taxon>Viridiplantae</taxon>
        <taxon>Streptophyta</taxon>
        <taxon>Embryophyta</taxon>
        <taxon>Tracheophyta</taxon>
        <taxon>Spermatophyta</taxon>
        <taxon>Magnoliopsida</taxon>
        <taxon>Liliopsida</taxon>
        <taxon>Poales</taxon>
        <taxon>Poaceae</taxon>
        <taxon>PACMAD clade</taxon>
        <taxon>Arundinoideae</taxon>
        <taxon>Arundineae</taxon>
        <taxon>Arundo</taxon>
    </lineage>
</organism>
<protein>
    <submittedName>
        <fullName evidence="1">Uncharacterized protein</fullName>
    </submittedName>
</protein>
<sequence>MPRSVGSRTSISFSSDFISCTHFTSSFDGDKTGTGRLPVSSSSRTTPKLYISPFNVATHPCPYSGGM</sequence>
<name>A0A0A9FLP2_ARUDO</name>
<accession>A0A0A9FLP2</accession>
<proteinExistence type="predicted"/>
<reference evidence="1" key="1">
    <citation type="submission" date="2014-09" db="EMBL/GenBank/DDBJ databases">
        <authorList>
            <person name="Magalhaes I.L.F."/>
            <person name="Oliveira U."/>
            <person name="Santos F.R."/>
            <person name="Vidigal T.H.D.A."/>
            <person name="Brescovit A.D."/>
            <person name="Santos A.J."/>
        </authorList>
    </citation>
    <scope>NUCLEOTIDE SEQUENCE</scope>
    <source>
        <tissue evidence="1">Shoot tissue taken approximately 20 cm above the soil surface</tissue>
    </source>
</reference>
<evidence type="ECO:0000313" key="1">
    <source>
        <dbReference type="EMBL" id="JAE11041.1"/>
    </source>
</evidence>
<dbReference type="AlphaFoldDB" id="A0A0A9FLP2"/>